<comment type="caution">
    <text evidence="2">The sequence shown here is derived from an EMBL/GenBank/DDBJ whole genome shotgun (WGS) entry which is preliminary data.</text>
</comment>
<keyword evidence="3" id="KW-1185">Reference proteome</keyword>
<dbReference type="RefSeq" id="WP_196775047.1">
    <property type="nucleotide sequence ID" value="NZ_PHHD01000001.1"/>
</dbReference>
<feature type="domain" description="Minor tail T" evidence="1">
    <location>
        <begin position="20"/>
        <end position="91"/>
    </location>
</feature>
<dbReference type="InterPro" id="IPR009350">
    <property type="entry name" value="Phage_tail_T"/>
</dbReference>
<dbReference type="Proteomes" id="UP000232891">
    <property type="component" value="Unassembled WGS sequence"/>
</dbReference>
<protein>
    <submittedName>
        <fullName evidence="2">Uncharacterized protein DUF4035</fullName>
    </submittedName>
</protein>
<evidence type="ECO:0000259" key="1">
    <source>
        <dbReference type="Pfam" id="PF06223"/>
    </source>
</evidence>
<evidence type="ECO:0000313" key="3">
    <source>
        <dbReference type="Proteomes" id="UP000232891"/>
    </source>
</evidence>
<dbReference type="GeneID" id="55845042"/>
<name>A0ABX4QDX0_PSETO</name>
<evidence type="ECO:0000313" key="2">
    <source>
        <dbReference type="EMBL" id="PKA74923.1"/>
    </source>
</evidence>
<gene>
    <name evidence="2" type="ORF">ATI14_1774</name>
</gene>
<accession>A0ABX4QDX0</accession>
<dbReference type="EMBL" id="PHHD01000001">
    <property type="protein sequence ID" value="PKA74923.1"/>
    <property type="molecule type" value="Genomic_DNA"/>
</dbReference>
<sequence length="103" mass="11154">MLALALRLGMTLQDLRERMSAEELLLWMAYDQGSPISDSRGDILAAVTAAAAFQAQGAKVSALDLIPKWKPDAVTPVDEEREAEQGEELFRTFLMASAADEAG</sequence>
<reference evidence="2 3" key="1">
    <citation type="submission" date="2017-11" db="EMBL/GenBank/DDBJ databases">
        <title>Genome sequencing of a diverse group of Pseudomonas species.</title>
        <authorList>
            <person name="Loper J."/>
        </authorList>
    </citation>
    <scope>NUCLEOTIDE SEQUENCE [LARGE SCALE GENOMIC DNA]</scope>
    <source>
        <strain evidence="2 3">NCPPB 2192</strain>
    </source>
</reference>
<organism evidence="2 3">
    <name type="scientific">Pseudomonas tolaasii NCPPB 2192</name>
    <dbReference type="NCBI Taxonomy" id="564423"/>
    <lineage>
        <taxon>Bacteria</taxon>
        <taxon>Pseudomonadati</taxon>
        <taxon>Pseudomonadota</taxon>
        <taxon>Gammaproteobacteria</taxon>
        <taxon>Pseudomonadales</taxon>
        <taxon>Pseudomonadaceae</taxon>
        <taxon>Pseudomonas</taxon>
    </lineage>
</organism>
<dbReference type="Pfam" id="PF06223">
    <property type="entry name" value="Phage_tail_T"/>
    <property type="match status" value="1"/>
</dbReference>
<proteinExistence type="predicted"/>